<feature type="region of interest" description="Disordered" evidence="1">
    <location>
        <begin position="204"/>
        <end position="228"/>
    </location>
</feature>
<keyword evidence="5" id="KW-1185">Reference proteome</keyword>
<keyword evidence="2" id="KW-1133">Transmembrane helix</keyword>
<evidence type="ECO:0000256" key="1">
    <source>
        <dbReference type="SAM" id="MobiDB-lite"/>
    </source>
</evidence>
<name>A0ABV6YJE2_UNCEI</name>
<gene>
    <name evidence="4" type="ORF">ACFL6M_02540</name>
</gene>
<reference evidence="4 5" key="1">
    <citation type="submission" date="2024-09" db="EMBL/GenBank/DDBJ databases">
        <authorList>
            <person name="D'Angelo T."/>
        </authorList>
    </citation>
    <scope>NUCLEOTIDE SEQUENCE [LARGE SCALE GENOMIC DNA]</scope>
    <source>
        <strain evidence="4">SAG AM-320-E07</strain>
    </source>
</reference>
<feature type="transmembrane region" description="Helical" evidence="2">
    <location>
        <begin position="7"/>
        <end position="30"/>
    </location>
</feature>
<organism evidence="4 5">
    <name type="scientific">Eiseniibacteriota bacterium</name>
    <dbReference type="NCBI Taxonomy" id="2212470"/>
    <lineage>
        <taxon>Bacteria</taxon>
        <taxon>Candidatus Eiseniibacteriota</taxon>
    </lineage>
</organism>
<proteinExistence type="predicted"/>
<keyword evidence="2" id="KW-0472">Membrane</keyword>
<dbReference type="PROSITE" id="PS51178">
    <property type="entry name" value="PASTA"/>
    <property type="match status" value="2"/>
</dbReference>
<protein>
    <submittedName>
        <fullName evidence="4">PASTA domain-containing protein</fullName>
    </submittedName>
</protein>
<dbReference type="Proteomes" id="UP001593833">
    <property type="component" value="Unassembled WGS sequence"/>
</dbReference>
<evidence type="ECO:0000259" key="3">
    <source>
        <dbReference type="PROSITE" id="PS51178"/>
    </source>
</evidence>
<dbReference type="CDD" id="cd06577">
    <property type="entry name" value="PASTA_pknB"/>
    <property type="match status" value="2"/>
</dbReference>
<dbReference type="Gene3D" id="3.30.10.20">
    <property type="match status" value="3"/>
</dbReference>
<evidence type="ECO:0000313" key="5">
    <source>
        <dbReference type="Proteomes" id="UP001593833"/>
    </source>
</evidence>
<dbReference type="EMBL" id="JBHPKH010000017">
    <property type="protein sequence ID" value="MFC1572455.1"/>
    <property type="molecule type" value="Genomic_DNA"/>
</dbReference>
<accession>A0ABV6YJE2</accession>
<dbReference type="SMART" id="SM00740">
    <property type="entry name" value="PASTA"/>
    <property type="match status" value="3"/>
</dbReference>
<evidence type="ECO:0000313" key="4">
    <source>
        <dbReference type="EMBL" id="MFC1572455.1"/>
    </source>
</evidence>
<feature type="domain" description="PASTA" evidence="3">
    <location>
        <begin position="40"/>
        <end position="106"/>
    </location>
</feature>
<dbReference type="InterPro" id="IPR005543">
    <property type="entry name" value="PASTA_dom"/>
</dbReference>
<sequence>MIRRKQILRLLVNLTLAGMGALAAIALYHWGVMPFFVRYGQETSVPDVRGLAVSEISGMLQSSDLTIGRITEAVDEHIPAGRVVKQQPPPGANTKRGRLVDLVVSLGPAALLVPELEGESLVHARFLLAREGVAVGKIRKICCGGVPAQHIIASSPQPGASLTGRTQVDLLMSDGPAPEYLLMPDLRGLEANAVEQVLREAGMQVHRGRRRDRKGQRGLVLEQTPPPGYPIREDGAVDIVVAQ</sequence>
<evidence type="ECO:0000256" key="2">
    <source>
        <dbReference type="SAM" id="Phobius"/>
    </source>
</evidence>
<keyword evidence="2" id="KW-0812">Transmembrane</keyword>
<feature type="domain" description="PASTA" evidence="3">
    <location>
        <begin position="177"/>
        <end position="243"/>
    </location>
</feature>
<comment type="caution">
    <text evidence="4">The sequence shown here is derived from an EMBL/GenBank/DDBJ whole genome shotgun (WGS) entry which is preliminary data.</text>
</comment>
<feature type="compositionally biased region" description="Basic residues" evidence="1">
    <location>
        <begin position="206"/>
        <end position="216"/>
    </location>
</feature>
<dbReference type="Pfam" id="PF03793">
    <property type="entry name" value="PASTA"/>
    <property type="match status" value="3"/>
</dbReference>